<dbReference type="GO" id="GO:0009253">
    <property type="term" value="P:peptidoglycan catabolic process"/>
    <property type="evidence" value="ECO:0007669"/>
    <property type="project" value="TreeGrafter"/>
</dbReference>
<dbReference type="InterPro" id="IPR043426">
    <property type="entry name" value="MltB-like"/>
</dbReference>
<feature type="compositionally biased region" description="Pro residues" evidence="1">
    <location>
        <begin position="351"/>
        <end position="361"/>
    </location>
</feature>
<feature type="region of interest" description="Disordered" evidence="1">
    <location>
        <begin position="336"/>
        <end position="409"/>
    </location>
</feature>
<feature type="compositionally biased region" description="Low complexity" evidence="1">
    <location>
        <begin position="367"/>
        <end position="409"/>
    </location>
</feature>
<gene>
    <name evidence="2" type="ORF">EHYA_07196</name>
</gene>
<feature type="compositionally biased region" description="Low complexity" evidence="1">
    <location>
        <begin position="26"/>
        <end position="38"/>
    </location>
</feature>
<organism evidence="2 3">
    <name type="scientific">Embleya hyalina</name>
    <dbReference type="NCBI Taxonomy" id="516124"/>
    <lineage>
        <taxon>Bacteria</taxon>
        <taxon>Bacillati</taxon>
        <taxon>Actinomycetota</taxon>
        <taxon>Actinomycetes</taxon>
        <taxon>Kitasatosporales</taxon>
        <taxon>Streptomycetaceae</taxon>
        <taxon>Embleya</taxon>
    </lineage>
</organism>
<dbReference type="OrthoDB" id="9796191at2"/>
<dbReference type="PANTHER" id="PTHR30163">
    <property type="entry name" value="MEMBRANE-BOUND LYTIC MUREIN TRANSGLYCOSYLASE B"/>
    <property type="match status" value="1"/>
</dbReference>
<accession>A0A401YXW0</accession>
<dbReference type="PANTHER" id="PTHR30163:SF8">
    <property type="entry name" value="LYTIC MUREIN TRANSGLYCOSYLASE"/>
    <property type="match status" value="1"/>
</dbReference>
<feature type="compositionally biased region" description="Low complexity" evidence="1">
    <location>
        <begin position="134"/>
        <end position="161"/>
    </location>
</feature>
<dbReference type="InterPro" id="IPR023346">
    <property type="entry name" value="Lysozyme-like_dom_sf"/>
</dbReference>
<protein>
    <recommendedName>
        <fullName evidence="4">Transglycosylase SLT domain-containing protein</fullName>
    </recommendedName>
</protein>
<evidence type="ECO:0000313" key="3">
    <source>
        <dbReference type="Proteomes" id="UP000286931"/>
    </source>
</evidence>
<evidence type="ECO:0000313" key="2">
    <source>
        <dbReference type="EMBL" id="GCD99474.1"/>
    </source>
</evidence>
<dbReference type="SUPFAM" id="SSF53955">
    <property type="entry name" value="Lysozyme-like"/>
    <property type="match status" value="1"/>
</dbReference>
<dbReference type="EMBL" id="BIFH01000033">
    <property type="protein sequence ID" value="GCD99474.1"/>
    <property type="molecule type" value="Genomic_DNA"/>
</dbReference>
<feature type="region of interest" description="Disordered" evidence="1">
    <location>
        <begin position="134"/>
        <end position="164"/>
    </location>
</feature>
<dbReference type="RefSeq" id="WP_126641277.1">
    <property type="nucleotide sequence ID" value="NZ_BIFH01000033.1"/>
</dbReference>
<evidence type="ECO:0000256" key="1">
    <source>
        <dbReference type="SAM" id="MobiDB-lite"/>
    </source>
</evidence>
<name>A0A401YXW0_9ACTN</name>
<sequence>MEEAESGPDPRKPGESEGDAGEVSAERISAAAPAAESEGMPGPETSPTSGAPEEPAKRRRILNPWLGSAAAILVVLACGAAVQSPFTMVTAHRVPTSDLPRLSDAAPVGGASVNGGGPAHFELPPPVVPAALPGAATTAPPATTAAPGATSSAGPRGTTATGTGGIPQTVLLAYQQAASNLARMDPGCKLPWTLLAGIGRVESEHAYGGNVTVDGTSVTPILGPRLDGGQFARITDTDGGRYDFDTEFDRAVGPMQFIPSTWKGWAMDGNRDGVANPQNIFDATLTAGRYLCAGNRDLSTGAGLNAAILSYNHSDEYLRTVTSWMTYYATGARSVPDARQPVKPTTKAPTTKPPATKPANPPATGDPSKSATASASGSVAPPVSSSASGAPEQSSSAAASADAPTAGGR</sequence>
<proteinExistence type="predicted"/>
<dbReference type="GO" id="GO:0008933">
    <property type="term" value="F:peptidoglycan lytic transglycosylase activity"/>
    <property type="evidence" value="ECO:0007669"/>
    <property type="project" value="TreeGrafter"/>
</dbReference>
<reference evidence="2 3" key="1">
    <citation type="submission" date="2018-12" db="EMBL/GenBank/DDBJ databases">
        <title>Draft genome sequence of Embleya hyalina NBRC 13850T.</title>
        <authorList>
            <person name="Komaki H."/>
            <person name="Hosoyama A."/>
            <person name="Kimura A."/>
            <person name="Ichikawa N."/>
            <person name="Tamura T."/>
        </authorList>
    </citation>
    <scope>NUCLEOTIDE SEQUENCE [LARGE SCALE GENOMIC DNA]</scope>
    <source>
        <strain evidence="2 3">NBRC 13850</strain>
    </source>
</reference>
<evidence type="ECO:0008006" key="4">
    <source>
        <dbReference type="Google" id="ProtNLM"/>
    </source>
</evidence>
<keyword evidence="3" id="KW-1185">Reference proteome</keyword>
<dbReference type="Proteomes" id="UP000286931">
    <property type="component" value="Unassembled WGS sequence"/>
</dbReference>
<dbReference type="AlphaFoldDB" id="A0A401YXW0"/>
<dbReference type="Gene3D" id="1.10.530.10">
    <property type="match status" value="1"/>
</dbReference>
<comment type="caution">
    <text evidence="2">The sequence shown here is derived from an EMBL/GenBank/DDBJ whole genome shotgun (WGS) entry which is preliminary data.</text>
</comment>
<dbReference type="CDD" id="cd13399">
    <property type="entry name" value="Slt35-like"/>
    <property type="match status" value="1"/>
</dbReference>
<feature type="region of interest" description="Disordered" evidence="1">
    <location>
        <begin position="1"/>
        <end position="56"/>
    </location>
</feature>